<reference evidence="1 2" key="1">
    <citation type="submission" date="2019-02" db="EMBL/GenBank/DDBJ databases">
        <title>Deep-cultivation of Planctomycetes and their phenomic and genomic characterization uncovers novel biology.</title>
        <authorList>
            <person name="Wiegand S."/>
            <person name="Jogler M."/>
            <person name="Boedeker C."/>
            <person name="Pinto D."/>
            <person name="Vollmers J."/>
            <person name="Rivas-Marin E."/>
            <person name="Kohn T."/>
            <person name="Peeters S.H."/>
            <person name="Heuer A."/>
            <person name="Rast P."/>
            <person name="Oberbeckmann S."/>
            <person name="Bunk B."/>
            <person name="Jeske O."/>
            <person name="Meyerdierks A."/>
            <person name="Storesund J.E."/>
            <person name="Kallscheuer N."/>
            <person name="Luecker S."/>
            <person name="Lage O.M."/>
            <person name="Pohl T."/>
            <person name="Merkel B.J."/>
            <person name="Hornburger P."/>
            <person name="Mueller R.-W."/>
            <person name="Bruemmer F."/>
            <person name="Labrenz M."/>
            <person name="Spormann A.M."/>
            <person name="Op Den Camp H."/>
            <person name="Overmann J."/>
            <person name="Amann R."/>
            <person name="Jetten M.S.M."/>
            <person name="Mascher T."/>
            <person name="Medema M.H."/>
            <person name="Devos D.P."/>
            <person name="Kaster A.-K."/>
            <person name="Ovreas L."/>
            <person name="Rohde M."/>
            <person name="Galperin M.Y."/>
            <person name="Jogler C."/>
        </authorList>
    </citation>
    <scope>NUCLEOTIDE SEQUENCE [LARGE SCALE GENOMIC DNA]</scope>
    <source>
        <strain evidence="1 2">Pan54</strain>
    </source>
</reference>
<comment type="caution">
    <text evidence="1">The sequence shown here is derived from an EMBL/GenBank/DDBJ whole genome shotgun (WGS) entry which is preliminary data.</text>
</comment>
<dbReference type="Proteomes" id="UP000316095">
    <property type="component" value="Unassembled WGS sequence"/>
</dbReference>
<gene>
    <name evidence="1" type="ORF">Pan54_29720</name>
</gene>
<proteinExistence type="predicted"/>
<name>A0A5C5XIP8_9PLAN</name>
<protein>
    <submittedName>
        <fullName evidence="1">Uncharacterized protein</fullName>
    </submittedName>
</protein>
<dbReference type="RefSeq" id="WP_146504114.1">
    <property type="nucleotide sequence ID" value="NZ_SJPG01000001.1"/>
</dbReference>
<dbReference type="EMBL" id="SJPG01000001">
    <property type="protein sequence ID" value="TWT62231.1"/>
    <property type="molecule type" value="Genomic_DNA"/>
</dbReference>
<accession>A0A5C5XIP8</accession>
<organism evidence="1 2">
    <name type="scientific">Rubinisphaera italica</name>
    <dbReference type="NCBI Taxonomy" id="2527969"/>
    <lineage>
        <taxon>Bacteria</taxon>
        <taxon>Pseudomonadati</taxon>
        <taxon>Planctomycetota</taxon>
        <taxon>Planctomycetia</taxon>
        <taxon>Planctomycetales</taxon>
        <taxon>Planctomycetaceae</taxon>
        <taxon>Rubinisphaera</taxon>
    </lineage>
</organism>
<sequence>MKPDVQALLLAERIWQIGSEGYIIAGTFTSVRIVKDVAHKVVEDDTGNTTKYVTSGSAGAPWVYVSLTNVNSVTSIQLQFTCLKKNRTLFGMPVEIECKDRLATVEMALQLPDLRDYITGEEGYYAMEVISEGEIIGSCRINTYYKDNTGE</sequence>
<evidence type="ECO:0000313" key="2">
    <source>
        <dbReference type="Proteomes" id="UP000316095"/>
    </source>
</evidence>
<dbReference type="AlphaFoldDB" id="A0A5C5XIP8"/>
<evidence type="ECO:0000313" key="1">
    <source>
        <dbReference type="EMBL" id="TWT62231.1"/>
    </source>
</evidence>
<keyword evidence="2" id="KW-1185">Reference proteome</keyword>
<dbReference type="OrthoDB" id="161148at2"/>